<evidence type="ECO:0000256" key="1">
    <source>
        <dbReference type="PROSITE-ProRule" id="PRU00339"/>
    </source>
</evidence>
<feature type="transmembrane region" description="Helical" evidence="2">
    <location>
        <begin position="5"/>
        <end position="24"/>
    </location>
</feature>
<dbReference type="OrthoDB" id="948309at2"/>
<dbReference type="Pfam" id="PF13367">
    <property type="entry name" value="PrsW-protease"/>
    <property type="match status" value="1"/>
</dbReference>
<feature type="transmembrane region" description="Helical" evidence="2">
    <location>
        <begin position="299"/>
        <end position="322"/>
    </location>
</feature>
<evidence type="ECO:0000313" key="3">
    <source>
        <dbReference type="EMBL" id="ABG59864.1"/>
    </source>
</evidence>
<dbReference type="AlphaFoldDB" id="A0A6N4STS7"/>
<feature type="transmembrane region" description="Helical" evidence="2">
    <location>
        <begin position="426"/>
        <end position="445"/>
    </location>
</feature>
<organism evidence="3 4">
    <name type="scientific">Cytophaga hutchinsonii (strain ATCC 33406 / DSM 1761 / CIP 103989 / NBRC 15051 / NCIMB 9469 / D465)</name>
    <dbReference type="NCBI Taxonomy" id="269798"/>
    <lineage>
        <taxon>Bacteria</taxon>
        <taxon>Pseudomonadati</taxon>
        <taxon>Bacteroidota</taxon>
        <taxon>Cytophagia</taxon>
        <taxon>Cytophagales</taxon>
        <taxon>Cytophagaceae</taxon>
        <taxon>Cytophaga</taxon>
    </lineage>
</organism>
<dbReference type="RefSeq" id="WP_011585974.1">
    <property type="nucleotide sequence ID" value="NC_008255.1"/>
</dbReference>
<feature type="transmembrane region" description="Helical" evidence="2">
    <location>
        <begin position="219"/>
        <end position="246"/>
    </location>
</feature>
<dbReference type="SUPFAM" id="SSF48452">
    <property type="entry name" value="TPR-like"/>
    <property type="match status" value="2"/>
</dbReference>
<feature type="transmembrane region" description="Helical" evidence="2">
    <location>
        <begin position="397"/>
        <end position="414"/>
    </location>
</feature>
<feature type="repeat" description="TPR" evidence="1">
    <location>
        <begin position="824"/>
        <end position="857"/>
    </location>
</feature>
<keyword evidence="1" id="KW-0802">TPR repeat</keyword>
<reference evidence="3 4" key="1">
    <citation type="journal article" date="2007" name="Appl. Environ. Microbiol.">
        <title>Genome sequence of the cellulolytic gliding bacterium Cytophaga hutchinsonii.</title>
        <authorList>
            <person name="Xie G."/>
            <person name="Bruce D.C."/>
            <person name="Challacombe J.F."/>
            <person name="Chertkov O."/>
            <person name="Detter J.C."/>
            <person name="Gilna P."/>
            <person name="Han C.S."/>
            <person name="Lucas S."/>
            <person name="Misra M."/>
            <person name="Myers G.L."/>
            <person name="Richardson P."/>
            <person name="Tapia R."/>
            <person name="Thayer N."/>
            <person name="Thompson L.S."/>
            <person name="Brettin T.S."/>
            <person name="Henrissat B."/>
            <person name="Wilson D.B."/>
            <person name="McBride M.J."/>
        </authorList>
    </citation>
    <scope>NUCLEOTIDE SEQUENCE [LARGE SCALE GENOMIC DNA]</scope>
    <source>
        <strain evidence="4">ATCC 33406 / DSM 1761 / CIP 103989 / NBRC 15051 / NCIMB 9469 / D465</strain>
    </source>
</reference>
<protein>
    <submittedName>
        <fullName evidence="3">Membrane protein, with TPR repeat</fullName>
    </submittedName>
</protein>
<feature type="transmembrane region" description="Helical" evidence="2">
    <location>
        <begin position="258"/>
        <end position="279"/>
    </location>
</feature>
<name>A0A6N4STS7_CYTH3</name>
<feature type="transmembrane region" description="Helical" evidence="2">
    <location>
        <begin position="366"/>
        <end position="388"/>
    </location>
</feature>
<keyword evidence="2" id="KW-1133">Transmembrane helix</keyword>
<accession>A0A6N4STS7</accession>
<evidence type="ECO:0000313" key="4">
    <source>
        <dbReference type="Proteomes" id="UP000001822"/>
    </source>
</evidence>
<feature type="transmembrane region" description="Helical" evidence="2">
    <location>
        <begin position="334"/>
        <end position="354"/>
    </location>
</feature>
<keyword evidence="2" id="KW-0472">Membrane</keyword>
<gene>
    <name evidence="3" type="ordered locus">CHU_2611</name>
</gene>
<dbReference type="InterPro" id="IPR026898">
    <property type="entry name" value="PrsW"/>
</dbReference>
<keyword evidence="4" id="KW-1185">Reference proteome</keyword>
<dbReference type="SMART" id="SM00028">
    <property type="entry name" value="TPR"/>
    <property type="match status" value="4"/>
</dbReference>
<dbReference type="GO" id="GO:0008233">
    <property type="term" value="F:peptidase activity"/>
    <property type="evidence" value="ECO:0007669"/>
    <property type="project" value="InterPro"/>
</dbReference>
<feature type="transmembrane region" description="Helical" evidence="2">
    <location>
        <begin position="502"/>
        <end position="521"/>
    </location>
</feature>
<feature type="transmembrane region" description="Helical" evidence="2">
    <location>
        <begin position="663"/>
        <end position="683"/>
    </location>
</feature>
<proteinExistence type="predicted"/>
<feature type="transmembrane region" description="Helical" evidence="2">
    <location>
        <begin position="466"/>
        <end position="490"/>
    </location>
</feature>
<dbReference type="PROSITE" id="PS50005">
    <property type="entry name" value="TPR"/>
    <property type="match status" value="1"/>
</dbReference>
<keyword evidence="2" id="KW-0812">Transmembrane</keyword>
<dbReference type="Gene3D" id="1.25.40.10">
    <property type="entry name" value="Tetratricopeptide repeat domain"/>
    <property type="match status" value="3"/>
</dbReference>
<evidence type="ECO:0000256" key="2">
    <source>
        <dbReference type="SAM" id="Phobius"/>
    </source>
</evidence>
<dbReference type="Proteomes" id="UP000001822">
    <property type="component" value="Chromosome"/>
</dbReference>
<dbReference type="InterPro" id="IPR011990">
    <property type="entry name" value="TPR-like_helical_dom_sf"/>
</dbReference>
<sequence length="915" mass="105730">MFRYFYIGFAILLIWVVILVNKLIPVPLFQEPDEIVNPVWEKASQFNTEDSLSFQLVYANLEKHFAKPAYQDVLGGLYFRDDKTPEEFYRKIAVRSSEEVRKYGRFGLALIYKNWQNYDLVLEELNEITEKDAGYYTCELGCALLKKGHYQDAVHAFKKELTFKDGNRKSANEGLAQAYHMLDDYAAIHAHMADPVFAQNCPDYILEKEYYLHGPLIKYLSLVLAVQASWDLVVAAALIALLWAFYYSRFKIFAAKDYVLYTFVFVVSCIVTLSCTVLYDTFHYVFKFTQGQTLLSGLRYMIFGVGVIEEFVKSIPVFICLLIFKNRIKEPVDFLLLATMSAIGFAFMENIIYFDRYFGADSYSIIHKRTVLAVIMHVFCSAVIWYGYIQTKLIGKFYYVLIGTLVSISTHGFYDFFLELPSSEGFYIFSFVMVVLSFFALKAFYNSALNHSPFFRFDINFPTETTSFAVVAGLCFVILFEFILNAISFGAPHANDSLLSSLLAYVTLVVIYSSNISRIILSRNHWIKMSSIFASSYSAYRTHGNEVVLLPAKKSHHGGIYPLYGKIIGQENYAARSDNYIIHLSTPIQHNNFPVYNILASFVSNTNQPHRIYTKLYYESNRFVPDSRGIVETNMVLLDYCIMETAMEKPSWLYQISWNWKSLSAAVAVFLILLFSFVGFMNYSTSIDYYRGAERSLSTLDVFNASEYCKGALHFNKKNYEARMLFAKIRMDGNFPEEALDDLHEVTSVPTYIGADYYAVEGLAYYQLAAYDLALQSFLKCHEYNNQFDSLYWYESNTYGHLNNSVEALNTIRLFLADKKHAGKDAYKRAGDLYMSLKKYDEAYFYFDALVKNKEYYTHALLQRGICKYYMNKKEEACIDIETAHSYDNPAAIDYLNQWCRQEIEAQEQVLMMIE</sequence>
<dbReference type="PANTHER" id="PTHR36844">
    <property type="entry name" value="PROTEASE PRSW"/>
    <property type="match status" value="1"/>
</dbReference>
<dbReference type="KEGG" id="chu:CHU_2611"/>
<dbReference type="PANTHER" id="PTHR36844:SF1">
    <property type="entry name" value="PROTEASE PRSW"/>
    <property type="match status" value="1"/>
</dbReference>
<dbReference type="InterPro" id="IPR019734">
    <property type="entry name" value="TPR_rpt"/>
</dbReference>
<dbReference type="EMBL" id="CP000383">
    <property type="protein sequence ID" value="ABG59864.1"/>
    <property type="molecule type" value="Genomic_DNA"/>
</dbReference>